<feature type="non-terminal residue" evidence="1">
    <location>
        <position position="1"/>
    </location>
</feature>
<name>A0A392T0I3_9FABA</name>
<accession>A0A392T0I3</accession>
<keyword evidence="2" id="KW-1185">Reference proteome</keyword>
<reference evidence="1 2" key="1">
    <citation type="journal article" date="2018" name="Front. Plant Sci.">
        <title>Red Clover (Trifolium pratense) and Zigzag Clover (T. medium) - A Picture of Genomic Similarities and Differences.</title>
        <authorList>
            <person name="Dluhosova J."/>
            <person name="Istvanek J."/>
            <person name="Nedelnik J."/>
            <person name="Repkova J."/>
        </authorList>
    </citation>
    <scope>NUCLEOTIDE SEQUENCE [LARGE SCALE GENOMIC DNA]</scope>
    <source>
        <strain evidence="2">cv. 10/8</strain>
        <tissue evidence="1">Leaf</tissue>
    </source>
</reference>
<proteinExistence type="predicted"/>
<dbReference type="Proteomes" id="UP000265520">
    <property type="component" value="Unassembled WGS sequence"/>
</dbReference>
<evidence type="ECO:0000313" key="1">
    <source>
        <dbReference type="EMBL" id="MCI53994.1"/>
    </source>
</evidence>
<dbReference type="EMBL" id="LXQA010472526">
    <property type="protein sequence ID" value="MCI53994.1"/>
    <property type="molecule type" value="Genomic_DNA"/>
</dbReference>
<organism evidence="1 2">
    <name type="scientific">Trifolium medium</name>
    <dbReference type="NCBI Taxonomy" id="97028"/>
    <lineage>
        <taxon>Eukaryota</taxon>
        <taxon>Viridiplantae</taxon>
        <taxon>Streptophyta</taxon>
        <taxon>Embryophyta</taxon>
        <taxon>Tracheophyta</taxon>
        <taxon>Spermatophyta</taxon>
        <taxon>Magnoliopsida</taxon>
        <taxon>eudicotyledons</taxon>
        <taxon>Gunneridae</taxon>
        <taxon>Pentapetalae</taxon>
        <taxon>rosids</taxon>
        <taxon>fabids</taxon>
        <taxon>Fabales</taxon>
        <taxon>Fabaceae</taxon>
        <taxon>Papilionoideae</taxon>
        <taxon>50 kb inversion clade</taxon>
        <taxon>NPAAA clade</taxon>
        <taxon>Hologalegina</taxon>
        <taxon>IRL clade</taxon>
        <taxon>Trifolieae</taxon>
        <taxon>Trifolium</taxon>
    </lineage>
</organism>
<dbReference type="AlphaFoldDB" id="A0A392T0I3"/>
<comment type="caution">
    <text evidence="1">The sequence shown here is derived from an EMBL/GenBank/DDBJ whole genome shotgun (WGS) entry which is preliminary data.</text>
</comment>
<evidence type="ECO:0000313" key="2">
    <source>
        <dbReference type="Proteomes" id="UP000265520"/>
    </source>
</evidence>
<sequence>KFGVLATANCAWGAAGHAWGAKSMPGRSRPRLGCKIHAWGADDSM</sequence>
<protein>
    <submittedName>
        <fullName evidence="1">Uncharacterized protein</fullName>
    </submittedName>
</protein>